<dbReference type="SUPFAM" id="SSF52058">
    <property type="entry name" value="L domain-like"/>
    <property type="match status" value="1"/>
</dbReference>
<evidence type="ECO:0000256" key="1">
    <source>
        <dbReference type="ARBA" id="ARBA00004496"/>
    </source>
</evidence>
<feature type="compositionally biased region" description="Low complexity" evidence="5">
    <location>
        <begin position="637"/>
        <end position="651"/>
    </location>
</feature>
<evidence type="ECO:0000256" key="2">
    <source>
        <dbReference type="ARBA" id="ARBA00022490"/>
    </source>
</evidence>
<dbReference type="InterPro" id="IPR032675">
    <property type="entry name" value="LRR_dom_sf"/>
</dbReference>
<evidence type="ECO:0000256" key="5">
    <source>
        <dbReference type="SAM" id="MobiDB-lite"/>
    </source>
</evidence>
<keyword evidence="3" id="KW-0433">Leucine-rich repeat</keyword>
<evidence type="ECO:0000256" key="3">
    <source>
        <dbReference type="ARBA" id="ARBA00022614"/>
    </source>
</evidence>
<protein>
    <recommendedName>
        <fullName evidence="8">Leucine rich repeat domain containing protein</fullName>
    </recommendedName>
</protein>
<comment type="caution">
    <text evidence="6">The sequence shown here is derived from an EMBL/GenBank/DDBJ whole genome shotgun (WGS) entry which is preliminary data.</text>
</comment>
<dbReference type="EMBL" id="BRXZ01002678">
    <property type="protein sequence ID" value="GMH67710.1"/>
    <property type="molecule type" value="Genomic_DNA"/>
</dbReference>
<feature type="compositionally biased region" description="Polar residues" evidence="5">
    <location>
        <begin position="683"/>
        <end position="694"/>
    </location>
</feature>
<sequence length="1109" mass="120375">MSLPSEVVVTQGWATNANKTNKLKGAALVDKLISDLQDTRQSNNRNKLVSIQLSAVSISYLLRQFTAHIPYKIGVDPSQEQLIQIGGRNAPAKPSAGNDEGACAGDDDEFDITASNLGVSSSLTGGSSLNFFGRRTPSSSSAPITSSRDHQAGPAESAAHGLIEDEVDPLEFVSALLTLHELLKSVQHLRLTGKHWPKRDRDDTPSSANDNSTPVAPTELDPIVDLSLFPNVSILEIEAVPPEALRNLSVVFPKLRLLKFERAGIFSIPNLFPASSSLPVLTHLKCSMCALDELSGINFNPPPLKSLSKLQSLNLSRNNLLHHTTALAGLSSLVNLQKVDLSYNFLTTMEGANGMLGNIKVLLLTGNRLTSGKGLEKLYAIEYLAIDDNRIHALADVAGIAKLPCLSDLDLKENPFCDSNYRIAILDLFRSHRGGVTETIPNSNLHSLLLPTLDRVPANKKELLALKNLTFAPVVAVPEPSIDGSVNASISVSSLVTDDSGVWRHTAGSSSSVVNDAVEANAMAGRRKKKNRKKAQIEDDEVTLPLAKESASEGPVSSFSTGSMGVILNEGGLENSVASPTAEAGKEGEAVTVAAANRREARKRRKTDLIVVKAGELTLETTGTSENSAATVTATATTNATSASSSTASNSISYEPKRVKKKKKKKKKKILRPDVTEAESKSSIKPTPNKNINVRNDDSIHSQNSTDFLEEFWSAGVEGASIASVEKERRRGSSNAIMFTGGDNVEDDKSAASSDLNVYYGNPRHKNLIIKDNLTLYFREQVFNDITATPWMEALDGEKWSGMEKEKVIEVYVENVVGVGGRGVPANLVVQRGFHGDVVGTYDSGVRCCIVVTSGSIYFVAYDDAMDGRFANDGPNMTKPRCFKRHGLETLTWCRIGFFFQRLLLTFEDVASRFFSYNILTTSKVACYSILKVLTPVANEVKSEDATGNGKKVRIDNDDRFVLDTFHKMCTEPTRSSEGNSLGTVIHYGITLQQWKSGGRNPVRRAVFVTDVDIFLVDENYNGDGADSGGFTTFEPGTVEEGAISFRPVDNNDLASITEVRPADENPKMITICFKQKSMVKRPHKWRLVLRDAEAAEKLVEIVRGLMAS</sequence>
<keyword evidence="2" id="KW-0963">Cytoplasm</keyword>
<dbReference type="OrthoDB" id="430293at2759"/>
<evidence type="ECO:0000313" key="6">
    <source>
        <dbReference type="EMBL" id="GMH67710.1"/>
    </source>
</evidence>
<dbReference type="AlphaFoldDB" id="A0A9W7AD21"/>
<evidence type="ECO:0008006" key="8">
    <source>
        <dbReference type="Google" id="ProtNLM"/>
    </source>
</evidence>
<name>A0A9W7AD21_9STRA</name>
<dbReference type="Gene3D" id="3.80.10.10">
    <property type="entry name" value="Ribonuclease Inhibitor"/>
    <property type="match status" value="2"/>
</dbReference>
<proteinExistence type="predicted"/>
<feature type="region of interest" description="Disordered" evidence="5">
    <location>
        <begin position="637"/>
        <end position="699"/>
    </location>
</feature>
<keyword evidence="4" id="KW-0677">Repeat</keyword>
<evidence type="ECO:0000313" key="7">
    <source>
        <dbReference type="Proteomes" id="UP001165082"/>
    </source>
</evidence>
<feature type="compositionally biased region" description="Basic residues" evidence="5">
    <location>
        <begin position="658"/>
        <end position="670"/>
    </location>
</feature>
<dbReference type="Proteomes" id="UP001165082">
    <property type="component" value="Unassembled WGS sequence"/>
</dbReference>
<gene>
    <name evidence="6" type="ORF">TrRE_jg6905</name>
</gene>
<comment type="subcellular location">
    <subcellularLocation>
        <location evidence="1">Cytoplasm</location>
    </subcellularLocation>
</comment>
<feature type="region of interest" description="Disordered" evidence="5">
    <location>
        <begin position="195"/>
        <end position="218"/>
    </location>
</feature>
<keyword evidence="7" id="KW-1185">Reference proteome</keyword>
<feature type="compositionally biased region" description="Basic and acidic residues" evidence="5">
    <location>
        <begin position="671"/>
        <end position="682"/>
    </location>
</feature>
<reference evidence="6" key="1">
    <citation type="submission" date="2022-07" db="EMBL/GenBank/DDBJ databases">
        <title>Genome analysis of Parmales, a sister group of diatoms, reveals the evolutionary specialization of diatoms from phago-mixotrophs to photoautotrophs.</title>
        <authorList>
            <person name="Ban H."/>
            <person name="Sato S."/>
            <person name="Yoshikawa S."/>
            <person name="Kazumasa Y."/>
            <person name="Nakamura Y."/>
            <person name="Ichinomiya M."/>
            <person name="Saitoh K."/>
            <person name="Sato N."/>
            <person name="Blanc-Mathieu R."/>
            <person name="Endo H."/>
            <person name="Kuwata A."/>
            <person name="Ogata H."/>
        </authorList>
    </citation>
    <scope>NUCLEOTIDE SEQUENCE</scope>
</reference>
<dbReference type="GO" id="GO:0005737">
    <property type="term" value="C:cytoplasm"/>
    <property type="evidence" value="ECO:0007669"/>
    <property type="project" value="UniProtKB-SubCell"/>
</dbReference>
<feature type="region of interest" description="Disordered" evidence="5">
    <location>
        <begin position="130"/>
        <end position="158"/>
    </location>
</feature>
<dbReference type="PANTHER" id="PTHR15454:SF69">
    <property type="entry name" value="SERINE_THREONINE-PROTEIN KINASE 11-INTERACTING PROTEIN"/>
    <property type="match status" value="1"/>
</dbReference>
<organism evidence="6 7">
    <name type="scientific">Triparma retinervis</name>
    <dbReference type="NCBI Taxonomy" id="2557542"/>
    <lineage>
        <taxon>Eukaryota</taxon>
        <taxon>Sar</taxon>
        <taxon>Stramenopiles</taxon>
        <taxon>Ochrophyta</taxon>
        <taxon>Bolidophyceae</taxon>
        <taxon>Parmales</taxon>
        <taxon>Triparmaceae</taxon>
        <taxon>Triparma</taxon>
    </lineage>
</organism>
<feature type="compositionally biased region" description="Polar residues" evidence="5">
    <location>
        <begin position="205"/>
        <end position="215"/>
    </location>
</feature>
<feature type="compositionally biased region" description="Low complexity" evidence="5">
    <location>
        <begin position="130"/>
        <end position="146"/>
    </location>
</feature>
<dbReference type="PANTHER" id="PTHR15454">
    <property type="entry name" value="NISCHARIN RELATED"/>
    <property type="match status" value="1"/>
</dbReference>
<evidence type="ECO:0000256" key="4">
    <source>
        <dbReference type="ARBA" id="ARBA00022737"/>
    </source>
</evidence>
<accession>A0A9W7AD21</accession>